<reference evidence="11 12" key="1">
    <citation type="journal article" date="2015" name="Genome Biol. Evol.">
        <title>Genome evolution in the primary endosymbiont of whiteflies sheds light on their divergence.</title>
        <authorList>
            <person name="Santos-Garcia D."/>
            <person name="Vargas-Chavez C."/>
            <person name="Moya A."/>
            <person name="Latorre A."/>
            <person name="Silva"/>
            <person name="F J."/>
        </authorList>
    </citation>
    <scope>NUCLEOTIDE SEQUENCE [LARGE SCALE GENOMIC DNA]</scope>
    <source>
        <strain evidence="12">AD-VLC</strain>
    </source>
</reference>
<comment type="subunit">
    <text evidence="3 9">Tetramer of two alpha and two beta chains.</text>
</comment>
<evidence type="ECO:0000256" key="4">
    <source>
        <dbReference type="ARBA" id="ARBA00022605"/>
    </source>
</evidence>
<evidence type="ECO:0000256" key="8">
    <source>
        <dbReference type="ARBA" id="ARBA00049047"/>
    </source>
</evidence>
<evidence type="ECO:0000313" key="12">
    <source>
        <dbReference type="Proteomes" id="UP000032800"/>
    </source>
</evidence>
<dbReference type="EMBL" id="LN649255">
    <property type="protein sequence ID" value="CEI58628.1"/>
    <property type="molecule type" value="Genomic_DNA"/>
</dbReference>
<keyword evidence="4 9" id="KW-0028">Amino-acid biosynthesis</keyword>
<evidence type="ECO:0000256" key="6">
    <source>
        <dbReference type="ARBA" id="ARBA00023141"/>
    </source>
</evidence>
<feature type="active site" description="Proton acceptor" evidence="9">
    <location>
        <position position="52"/>
    </location>
</feature>
<dbReference type="EC" id="4.2.1.20" evidence="9"/>
<dbReference type="KEGG" id="plc:PAD_073"/>
<proteinExistence type="inferred from homology"/>
<dbReference type="Pfam" id="PF00290">
    <property type="entry name" value="Trp_syntA"/>
    <property type="match status" value="1"/>
</dbReference>
<dbReference type="RefSeq" id="WP_219848758.1">
    <property type="nucleotide sequence ID" value="NZ_LN649255.1"/>
</dbReference>
<keyword evidence="7 9" id="KW-0456">Lyase</keyword>
<evidence type="ECO:0000256" key="1">
    <source>
        <dbReference type="ARBA" id="ARBA00003365"/>
    </source>
</evidence>
<dbReference type="GO" id="GO:0004834">
    <property type="term" value="F:tryptophan synthase activity"/>
    <property type="evidence" value="ECO:0007669"/>
    <property type="project" value="UniProtKB-UniRule"/>
</dbReference>
<keyword evidence="5 9" id="KW-0822">Tryptophan biosynthesis</keyword>
<dbReference type="HAMAP" id="MF_00131">
    <property type="entry name" value="Trp_synth_alpha"/>
    <property type="match status" value="1"/>
</dbReference>
<dbReference type="InterPro" id="IPR002028">
    <property type="entry name" value="Trp_synthase_suA"/>
</dbReference>
<comment type="catalytic activity">
    <reaction evidence="8 9">
        <text>(1S,2R)-1-C-(indol-3-yl)glycerol 3-phosphate + L-serine = D-glyceraldehyde 3-phosphate + L-tryptophan + H2O</text>
        <dbReference type="Rhea" id="RHEA:10532"/>
        <dbReference type="ChEBI" id="CHEBI:15377"/>
        <dbReference type="ChEBI" id="CHEBI:33384"/>
        <dbReference type="ChEBI" id="CHEBI:57912"/>
        <dbReference type="ChEBI" id="CHEBI:58866"/>
        <dbReference type="ChEBI" id="CHEBI:59776"/>
        <dbReference type="EC" id="4.2.1.20"/>
    </reaction>
</comment>
<accession>A0A8D9NCA4</accession>
<dbReference type="InterPro" id="IPR011060">
    <property type="entry name" value="RibuloseP-bd_barrel"/>
</dbReference>
<gene>
    <name evidence="9 11" type="primary">trpA</name>
    <name evidence="11" type="ORF">PAD_073</name>
</gene>
<dbReference type="InterPro" id="IPR013785">
    <property type="entry name" value="Aldolase_TIM"/>
</dbReference>
<name>A0A8D9NCA4_9GAMM</name>
<evidence type="ECO:0000313" key="11">
    <source>
        <dbReference type="EMBL" id="CEI58628.1"/>
    </source>
</evidence>
<dbReference type="Proteomes" id="UP000032800">
    <property type="component" value="Chromosome I"/>
</dbReference>
<dbReference type="CDD" id="cd04724">
    <property type="entry name" value="Tryptophan_synthase_alpha"/>
    <property type="match status" value="1"/>
</dbReference>
<sequence>MIINKRIKICFEKLYKKKRTALVTFITAGDINYDQSLELIKNLPKAGADIIELGMPFTDPIADGEIIQKSTQRSLYSGHNQKKTFELVKSFRVIDNKTPIILMGYYNTIYRYGVKNFIKDAYTAQVDGLIIVDLPPEHDKEVCIPAIKQGIDFIRIITPNTNANRIPLILKNSSGYIYYISINGVTGGIAPKVEEVEKSVKIIRKYTNLPIAVGFGIRNLQQVKKLANISDAVVVGSALLEKIEKYCCKPKKAISNVLKITRKLSQGLRC</sequence>
<protein>
    <recommendedName>
        <fullName evidence="9">Tryptophan synthase alpha chain</fullName>
        <ecNumber evidence="9">4.2.1.20</ecNumber>
    </recommendedName>
</protein>
<comment type="function">
    <text evidence="1 9">The alpha subunit is responsible for the aldol cleavage of indoleglycerol phosphate to indole and glyceraldehyde 3-phosphate.</text>
</comment>
<keyword evidence="6 9" id="KW-0057">Aromatic amino acid biosynthesis</keyword>
<dbReference type="PANTHER" id="PTHR43406:SF1">
    <property type="entry name" value="TRYPTOPHAN SYNTHASE ALPHA CHAIN, CHLOROPLASTIC"/>
    <property type="match status" value="1"/>
</dbReference>
<dbReference type="InterPro" id="IPR018204">
    <property type="entry name" value="Trp_synthase_alpha_AS"/>
</dbReference>
<comment type="pathway">
    <text evidence="2 9">Amino-acid biosynthesis; L-tryptophan biosynthesis; L-tryptophan from chorismate: step 5/5.</text>
</comment>
<dbReference type="GO" id="GO:0005829">
    <property type="term" value="C:cytosol"/>
    <property type="evidence" value="ECO:0007669"/>
    <property type="project" value="TreeGrafter"/>
</dbReference>
<dbReference type="PANTHER" id="PTHR43406">
    <property type="entry name" value="TRYPTOPHAN SYNTHASE, ALPHA CHAIN"/>
    <property type="match status" value="1"/>
</dbReference>
<evidence type="ECO:0000256" key="2">
    <source>
        <dbReference type="ARBA" id="ARBA00004733"/>
    </source>
</evidence>
<organism evidence="11 12">
    <name type="scientific">Candidatus Portiera aleyrodidarum</name>
    <name type="common">primary endosymbiont of Bemisia tabaci</name>
    <dbReference type="NCBI Taxonomy" id="91844"/>
    <lineage>
        <taxon>Bacteria</taxon>
        <taxon>Pseudomonadati</taxon>
        <taxon>Pseudomonadota</taxon>
        <taxon>Gammaproteobacteria</taxon>
        <taxon>Candidatus Johnevansiales</taxon>
        <taxon>Candidatus Johnevansiaceae</taxon>
        <taxon>Candidatus Portiera</taxon>
    </lineage>
</organism>
<dbReference type="SUPFAM" id="SSF51366">
    <property type="entry name" value="Ribulose-phoshate binding barrel"/>
    <property type="match status" value="1"/>
</dbReference>
<evidence type="ECO:0000256" key="10">
    <source>
        <dbReference type="RuleBase" id="RU003662"/>
    </source>
</evidence>
<evidence type="ECO:0000256" key="3">
    <source>
        <dbReference type="ARBA" id="ARBA00011270"/>
    </source>
</evidence>
<comment type="similarity">
    <text evidence="9 10">Belongs to the TrpA family.</text>
</comment>
<evidence type="ECO:0000256" key="9">
    <source>
        <dbReference type="HAMAP-Rule" id="MF_00131"/>
    </source>
</evidence>
<dbReference type="Gene3D" id="3.20.20.70">
    <property type="entry name" value="Aldolase class I"/>
    <property type="match status" value="1"/>
</dbReference>
<evidence type="ECO:0000256" key="7">
    <source>
        <dbReference type="ARBA" id="ARBA00023239"/>
    </source>
</evidence>
<dbReference type="UniPathway" id="UPA00035">
    <property type="reaction ID" value="UER00044"/>
</dbReference>
<evidence type="ECO:0000256" key="5">
    <source>
        <dbReference type="ARBA" id="ARBA00022822"/>
    </source>
</evidence>
<dbReference type="FunFam" id="3.20.20.70:FF:000037">
    <property type="entry name" value="Tryptophan synthase alpha chain"/>
    <property type="match status" value="1"/>
</dbReference>
<feature type="active site" description="Proton acceptor" evidence="9">
    <location>
        <position position="63"/>
    </location>
</feature>
<dbReference type="PROSITE" id="PS00167">
    <property type="entry name" value="TRP_SYNTHASE_ALPHA"/>
    <property type="match status" value="1"/>
</dbReference>
<dbReference type="AlphaFoldDB" id="A0A8D9NCA4"/>
<dbReference type="NCBIfam" id="TIGR00262">
    <property type="entry name" value="trpA"/>
    <property type="match status" value="1"/>
</dbReference>